<keyword evidence="4" id="KW-0808">Transferase</keyword>
<keyword evidence="1" id="KW-0479">Metal-binding</keyword>
<dbReference type="SUPFAM" id="SSF57889">
    <property type="entry name" value="Cysteine-rich domain"/>
    <property type="match status" value="1"/>
</dbReference>
<dbReference type="GO" id="GO:0016301">
    <property type="term" value="F:kinase activity"/>
    <property type="evidence" value="ECO:0007669"/>
    <property type="project" value="UniProtKB-KW"/>
</dbReference>
<dbReference type="Gene3D" id="3.30.60.20">
    <property type="match status" value="1"/>
</dbReference>
<reference evidence="4" key="1">
    <citation type="submission" date="2018-07" db="EMBL/GenBank/DDBJ databases">
        <title>Comparative genomics of catfishes provides insights into carnivory and benthic adaptation.</title>
        <authorList>
            <person name="Zhang Y."/>
            <person name="Wang D."/>
            <person name="Peng Z."/>
            <person name="Zheng S."/>
            <person name="Shao F."/>
            <person name="Tao W."/>
        </authorList>
    </citation>
    <scope>NUCLEOTIDE SEQUENCE</scope>
    <source>
        <strain evidence="4">Chongqing</strain>
    </source>
</reference>
<keyword evidence="2" id="KW-0862">Zinc</keyword>
<evidence type="ECO:0000256" key="1">
    <source>
        <dbReference type="ARBA" id="ARBA00022723"/>
    </source>
</evidence>
<dbReference type="Pfam" id="PF00130">
    <property type="entry name" value="C1_1"/>
    <property type="match status" value="1"/>
</dbReference>
<dbReference type="Proteomes" id="UP001205998">
    <property type="component" value="Unassembled WGS sequence"/>
</dbReference>
<dbReference type="EMBL" id="MU536706">
    <property type="protein sequence ID" value="KAI5629323.1"/>
    <property type="molecule type" value="Genomic_DNA"/>
</dbReference>
<evidence type="ECO:0000313" key="5">
    <source>
        <dbReference type="Proteomes" id="UP001205998"/>
    </source>
</evidence>
<feature type="non-terminal residue" evidence="4">
    <location>
        <position position="1"/>
    </location>
</feature>
<feature type="domain" description="Phorbol-ester/DAG-type" evidence="3">
    <location>
        <begin position="1"/>
        <end position="28"/>
    </location>
</feature>
<evidence type="ECO:0000256" key="2">
    <source>
        <dbReference type="ARBA" id="ARBA00022833"/>
    </source>
</evidence>
<proteinExistence type="predicted"/>
<comment type="caution">
    <text evidence="4">The sequence shown here is derived from an EMBL/GenBank/DDBJ whole genome shotgun (WGS) entry which is preliminary data.</text>
</comment>
<gene>
    <name evidence="4" type="ORF">C0J50_12704</name>
</gene>
<dbReference type="AlphaFoldDB" id="A0AAD5FUW8"/>
<keyword evidence="4" id="KW-0418">Kinase</keyword>
<dbReference type="InterPro" id="IPR046349">
    <property type="entry name" value="C1-like_sf"/>
</dbReference>
<keyword evidence="5" id="KW-1185">Reference proteome</keyword>
<name>A0AAD5FUW8_SILAS</name>
<dbReference type="GO" id="GO:0046872">
    <property type="term" value="F:metal ion binding"/>
    <property type="evidence" value="ECO:0007669"/>
    <property type="project" value="UniProtKB-KW"/>
</dbReference>
<evidence type="ECO:0000313" key="4">
    <source>
        <dbReference type="EMBL" id="KAI5629323.1"/>
    </source>
</evidence>
<sequence>GLNKQGYQCRQCNAAIHKKCIDKVIAKCTGSAINSKETMVTPACVQFKCSSKVRDFQHDLTVT</sequence>
<organism evidence="4 5">
    <name type="scientific">Silurus asotus</name>
    <name type="common">Amur catfish</name>
    <name type="synonym">Parasilurus asotus</name>
    <dbReference type="NCBI Taxonomy" id="30991"/>
    <lineage>
        <taxon>Eukaryota</taxon>
        <taxon>Metazoa</taxon>
        <taxon>Chordata</taxon>
        <taxon>Craniata</taxon>
        <taxon>Vertebrata</taxon>
        <taxon>Euteleostomi</taxon>
        <taxon>Actinopterygii</taxon>
        <taxon>Neopterygii</taxon>
        <taxon>Teleostei</taxon>
        <taxon>Ostariophysi</taxon>
        <taxon>Siluriformes</taxon>
        <taxon>Siluridae</taxon>
        <taxon>Silurus</taxon>
    </lineage>
</organism>
<protein>
    <submittedName>
        <fullName evidence="4">Protein kinase C theta type isoform X1</fullName>
    </submittedName>
</protein>
<dbReference type="InterPro" id="IPR002219">
    <property type="entry name" value="PKC_DAG/PE"/>
</dbReference>
<dbReference type="PROSITE" id="PS50081">
    <property type="entry name" value="ZF_DAG_PE_2"/>
    <property type="match status" value="1"/>
</dbReference>
<evidence type="ECO:0000259" key="3">
    <source>
        <dbReference type="PROSITE" id="PS50081"/>
    </source>
</evidence>
<accession>A0AAD5FUW8</accession>